<reference evidence="1 2" key="1">
    <citation type="journal article" date="2013" name="Genome Biol. Evol.">
        <title>Genomic makeup of the marine flavobacterium Nonlabens (Donghaeana) dokdonensis DSW-6 and identification of a novel class of rhodopsins.</title>
        <authorList>
            <person name="Kwon S.K."/>
            <person name="Kim B.K."/>
            <person name="Song J.Y."/>
            <person name="Kwak M.J."/>
            <person name="Lee C.H."/>
            <person name="Yoon J.H."/>
            <person name="Oh T.K."/>
            <person name="Kim J.F."/>
        </authorList>
    </citation>
    <scope>NUCLEOTIDE SEQUENCE [LARGE SCALE GENOMIC DNA]</scope>
    <source>
        <strain evidence="2">DSM 17205 / KCTC 12402 / DSW-6</strain>
    </source>
</reference>
<dbReference type="KEGG" id="ndo:DDD_0663"/>
<organism evidence="1 2">
    <name type="scientific">Nonlabens dokdonensis (strain DSM 17205 / KCTC 12402 / DSW-6)</name>
    <name type="common">Donghaeana dokdonensis</name>
    <dbReference type="NCBI Taxonomy" id="592029"/>
    <lineage>
        <taxon>Bacteria</taxon>
        <taxon>Pseudomonadati</taxon>
        <taxon>Bacteroidota</taxon>
        <taxon>Flavobacteriia</taxon>
        <taxon>Flavobacteriales</taxon>
        <taxon>Flavobacteriaceae</taxon>
        <taxon>Nonlabens</taxon>
    </lineage>
</organism>
<dbReference type="HOGENOM" id="CLU_3236752_0_0_10"/>
<proteinExistence type="predicted"/>
<dbReference type="AlphaFoldDB" id="L7W2U8"/>
<dbReference type="PATRIC" id="fig|592029.3.peg.657"/>
<evidence type="ECO:0000313" key="1">
    <source>
        <dbReference type="EMBL" id="AGC75790.1"/>
    </source>
</evidence>
<name>L7W2U8_NONDD</name>
<protein>
    <submittedName>
        <fullName evidence="1">Uncharacterized protein</fullName>
    </submittedName>
</protein>
<dbReference type="STRING" id="592029.DDD_0663"/>
<sequence>MSVERLKSFKGFENVNEDEADEIIKNLEQFALILCKQVQQNVA</sequence>
<evidence type="ECO:0000313" key="2">
    <source>
        <dbReference type="Proteomes" id="UP000011173"/>
    </source>
</evidence>
<accession>L7W2U8</accession>
<dbReference type="Proteomes" id="UP000011173">
    <property type="component" value="Chromosome"/>
</dbReference>
<gene>
    <name evidence="1" type="ordered locus">DDD_0663</name>
</gene>
<dbReference type="EMBL" id="CP001397">
    <property type="protein sequence ID" value="AGC75790.1"/>
    <property type="molecule type" value="Genomic_DNA"/>
</dbReference>